<evidence type="ECO:0000313" key="2">
    <source>
        <dbReference type="Proteomes" id="UP000343335"/>
    </source>
</evidence>
<organism evidence="1 2">
    <name type="scientific">Pandoraea commovens</name>
    <dbReference type="NCBI Taxonomy" id="2508289"/>
    <lineage>
        <taxon>Bacteria</taxon>
        <taxon>Pseudomonadati</taxon>
        <taxon>Pseudomonadota</taxon>
        <taxon>Betaproteobacteria</taxon>
        <taxon>Burkholderiales</taxon>
        <taxon>Burkholderiaceae</taxon>
        <taxon>Pandoraea</taxon>
    </lineage>
</organism>
<dbReference type="Pfam" id="PF10800">
    <property type="entry name" value="DUF2528"/>
    <property type="match status" value="1"/>
</dbReference>
<dbReference type="AlphaFoldDB" id="A0A5E4S3A5"/>
<protein>
    <submittedName>
        <fullName evidence="1">Uncharacterized protein</fullName>
    </submittedName>
</protein>
<gene>
    <name evidence="1" type="ORF">PCO31010_00486</name>
</gene>
<sequence length="116" mass="13031">MPTIKKYTLEHEFGAQIDVEVDHDILTPEVLTEFVMFWGDGAEKLAEHGPLHAFLRRFTVAFLVEAITSISPCDSFDRGCVEGYPAVDGSTGLRVLRYDAFDFDDVDVYVRERAAA</sequence>
<dbReference type="RefSeq" id="WP_150662826.1">
    <property type="nucleotide sequence ID" value="NZ_CABPSA010000001.1"/>
</dbReference>
<dbReference type="Proteomes" id="UP000343335">
    <property type="component" value="Unassembled WGS sequence"/>
</dbReference>
<name>A0A5E4S3A5_9BURK</name>
<proteinExistence type="predicted"/>
<accession>A0A5E4S3A5</accession>
<dbReference type="EMBL" id="CABPSA010000001">
    <property type="protein sequence ID" value="VVD68519.1"/>
    <property type="molecule type" value="Genomic_DNA"/>
</dbReference>
<reference evidence="1 2" key="1">
    <citation type="submission" date="2019-08" db="EMBL/GenBank/DDBJ databases">
        <authorList>
            <person name="Peeters C."/>
        </authorList>
    </citation>
    <scope>NUCLEOTIDE SEQUENCE [LARGE SCALE GENOMIC DNA]</scope>
    <source>
        <strain evidence="1 2">LMG 31010</strain>
    </source>
</reference>
<evidence type="ECO:0000313" key="1">
    <source>
        <dbReference type="EMBL" id="VVD68519.1"/>
    </source>
</evidence>
<dbReference type="InterPro" id="IPR024252">
    <property type="entry name" value="DUF2528"/>
</dbReference>